<dbReference type="SUPFAM" id="SSF56112">
    <property type="entry name" value="Protein kinase-like (PK-like)"/>
    <property type="match status" value="1"/>
</dbReference>
<dbReference type="GO" id="GO:0004521">
    <property type="term" value="F:RNA endonuclease activity"/>
    <property type="evidence" value="ECO:0007669"/>
    <property type="project" value="InterPro"/>
</dbReference>
<dbReference type="InterPro" id="IPR045133">
    <property type="entry name" value="IRE1/2-like"/>
</dbReference>
<sequence>MRTKESEPKDLGCHAREFVADPSIYLNELIIVHTRSVTKIHVNLRTGQRISPSASDSSSDEILCISRFDYQLTCYKPGTDIVLWYRRLATFIIGIVSRDGARLHELNDASARIGKTLIKPGTIGNISWSNRVIGEGGKNKVLVEGEYQQPAVILCIEKGQSADDAVKKEVSIVNDVCDANHTFIKVYGVESDRDRIYFATEDCTMSLRHFIVSFRKTSQHLKDYDKLLKLIWEIVTALAWLHRQGISHGNLNLDCIFVDKYDRPKILVLSLSKDATGKYCFLDPK</sequence>
<name>A0A699JXF3_TANCI</name>
<organism evidence="2">
    <name type="scientific">Tanacetum cinerariifolium</name>
    <name type="common">Dalmatian daisy</name>
    <name type="synonym">Chrysanthemum cinerariifolium</name>
    <dbReference type="NCBI Taxonomy" id="118510"/>
    <lineage>
        <taxon>Eukaryota</taxon>
        <taxon>Viridiplantae</taxon>
        <taxon>Streptophyta</taxon>
        <taxon>Embryophyta</taxon>
        <taxon>Tracheophyta</taxon>
        <taxon>Spermatophyta</taxon>
        <taxon>Magnoliopsida</taxon>
        <taxon>eudicotyledons</taxon>
        <taxon>Gunneridae</taxon>
        <taxon>Pentapetalae</taxon>
        <taxon>asterids</taxon>
        <taxon>campanulids</taxon>
        <taxon>Asterales</taxon>
        <taxon>Asteraceae</taxon>
        <taxon>Asteroideae</taxon>
        <taxon>Anthemideae</taxon>
        <taxon>Anthemidinae</taxon>
        <taxon>Tanacetum</taxon>
    </lineage>
</organism>
<dbReference type="GO" id="GO:1990604">
    <property type="term" value="C:IRE1-TRAF2-ASK1 complex"/>
    <property type="evidence" value="ECO:0007669"/>
    <property type="project" value="TreeGrafter"/>
</dbReference>
<feature type="domain" description="Protein kinase" evidence="1">
    <location>
        <begin position="127"/>
        <end position="285"/>
    </location>
</feature>
<dbReference type="GO" id="GO:0005524">
    <property type="term" value="F:ATP binding"/>
    <property type="evidence" value="ECO:0007669"/>
    <property type="project" value="InterPro"/>
</dbReference>
<gene>
    <name evidence="2" type="ORF">Tci_630481</name>
</gene>
<dbReference type="PANTHER" id="PTHR13954">
    <property type="entry name" value="IRE1-RELATED"/>
    <property type="match status" value="1"/>
</dbReference>
<dbReference type="Pfam" id="PF00069">
    <property type="entry name" value="Pkinase"/>
    <property type="match status" value="1"/>
</dbReference>
<dbReference type="GO" id="GO:0051082">
    <property type="term" value="F:unfolded protein binding"/>
    <property type="evidence" value="ECO:0007669"/>
    <property type="project" value="TreeGrafter"/>
</dbReference>
<keyword evidence="2" id="KW-0418">Kinase</keyword>
<comment type="caution">
    <text evidence="2">The sequence shown here is derived from an EMBL/GenBank/DDBJ whole genome shotgun (WGS) entry which is preliminary data.</text>
</comment>
<dbReference type="EMBL" id="BKCJ010450064">
    <property type="protein sequence ID" value="GFA58509.1"/>
    <property type="molecule type" value="Genomic_DNA"/>
</dbReference>
<reference evidence="2" key="1">
    <citation type="journal article" date="2019" name="Sci. Rep.">
        <title>Draft genome of Tanacetum cinerariifolium, the natural source of mosquito coil.</title>
        <authorList>
            <person name="Yamashiro T."/>
            <person name="Shiraishi A."/>
            <person name="Satake H."/>
            <person name="Nakayama K."/>
        </authorList>
    </citation>
    <scope>NUCLEOTIDE SEQUENCE</scope>
</reference>
<proteinExistence type="predicted"/>
<dbReference type="PANTHER" id="PTHR13954:SF6">
    <property type="entry name" value="NON-SPECIFIC SERINE_THREONINE PROTEIN KINASE"/>
    <property type="match status" value="1"/>
</dbReference>
<dbReference type="PROSITE" id="PS50011">
    <property type="entry name" value="PROTEIN_KINASE_DOM"/>
    <property type="match status" value="1"/>
</dbReference>
<protein>
    <submittedName>
        <fullName evidence="2">Serine/threonine-protein kinase/endoribonuclease IRE1a</fullName>
    </submittedName>
</protein>
<dbReference type="Gene3D" id="1.10.510.10">
    <property type="entry name" value="Transferase(Phosphotransferase) domain 1"/>
    <property type="match status" value="1"/>
</dbReference>
<dbReference type="GO" id="GO:0036498">
    <property type="term" value="P:IRE1-mediated unfolded protein response"/>
    <property type="evidence" value="ECO:0007669"/>
    <property type="project" value="TreeGrafter"/>
</dbReference>
<accession>A0A699JXF3</accession>
<dbReference type="InterPro" id="IPR011009">
    <property type="entry name" value="Kinase-like_dom_sf"/>
</dbReference>
<keyword evidence="2" id="KW-0808">Transferase</keyword>
<dbReference type="AlphaFoldDB" id="A0A699JXF3"/>
<evidence type="ECO:0000313" key="2">
    <source>
        <dbReference type="EMBL" id="GFA58509.1"/>
    </source>
</evidence>
<evidence type="ECO:0000259" key="1">
    <source>
        <dbReference type="PROSITE" id="PS50011"/>
    </source>
</evidence>
<dbReference type="GO" id="GO:0004674">
    <property type="term" value="F:protein serine/threonine kinase activity"/>
    <property type="evidence" value="ECO:0007669"/>
    <property type="project" value="InterPro"/>
</dbReference>
<dbReference type="InterPro" id="IPR000719">
    <property type="entry name" value="Prot_kinase_dom"/>
</dbReference>